<keyword evidence="11" id="KW-1185">Reference proteome</keyword>
<keyword evidence="6" id="KW-0695">RNA-directed DNA polymerase</keyword>
<name>A0A371GQK6_MUCPR</name>
<evidence type="ECO:0000256" key="2">
    <source>
        <dbReference type="ARBA" id="ARBA00022695"/>
    </source>
</evidence>
<evidence type="ECO:0000256" key="7">
    <source>
        <dbReference type="SAM" id="Phobius"/>
    </source>
</evidence>
<dbReference type="OrthoDB" id="1420748at2759"/>
<protein>
    <submittedName>
        <fullName evidence="10">Retrovirus-related Pol polyprotein</fullName>
    </submittedName>
</protein>
<dbReference type="CDD" id="cd01647">
    <property type="entry name" value="RT_LTR"/>
    <property type="match status" value="1"/>
</dbReference>
<organism evidence="10 11">
    <name type="scientific">Mucuna pruriens</name>
    <name type="common">Velvet bean</name>
    <name type="synonym">Dolichos pruriens</name>
    <dbReference type="NCBI Taxonomy" id="157652"/>
    <lineage>
        <taxon>Eukaryota</taxon>
        <taxon>Viridiplantae</taxon>
        <taxon>Streptophyta</taxon>
        <taxon>Embryophyta</taxon>
        <taxon>Tracheophyta</taxon>
        <taxon>Spermatophyta</taxon>
        <taxon>Magnoliopsida</taxon>
        <taxon>eudicotyledons</taxon>
        <taxon>Gunneridae</taxon>
        <taxon>Pentapetalae</taxon>
        <taxon>rosids</taxon>
        <taxon>fabids</taxon>
        <taxon>Fabales</taxon>
        <taxon>Fabaceae</taxon>
        <taxon>Papilionoideae</taxon>
        <taxon>50 kb inversion clade</taxon>
        <taxon>NPAAA clade</taxon>
        <taxon>indigoferoid/millettioid clade</taxon>
        <taxon>Phaseoleae</taxon>
        <taxon>Mucuna</taxon>
    </lineage>
</organism>
<evidence type="ECO:0000256" key="5">
    <source>
        <dbReference type="ARBA" id="ARBA00022801"/>
    </source>
</evidence>
<dbReference type="PANTHER" id="PTHR35046">
    <property type="entry name" value="ZINC KNUCKLE (CCHC-TYPE) FAMILY PROTEIN"/>
    <property type="match status" value="1"/>
</dbReference>
<dbReference type="Pfam" id="PF00078">
    <property type="entry name" value="RVT_1"/>
    <property type="match status" value="1"/>
</dbReference>
<proteinExistence type="predicted"/>
<sequence length="312" mass="36659">MREGDEWKIAFRTKFSLYEWLVMLFGLMNSLSTFIRLMNHVLRSLIGRYVIVYFDDILVYSVCLDDHDLQLLKDDSLYVKLEKCTFYTQEVIFYVSWAQRGSKLIKKNWPTPTSVSNVRSFHRLECFYRCFVKNFSTIASPLNEIIKKMWGRTLGESLLDLEGKTISQCDDSNLSIGVVLLQEGHPIVPNFIIQLMIKEFYALVWALQYYLLSNELIVNSDHESLKYLKDQHKLNKKHAKWVEFFEQFTYIIKHKQGKANIMVNALSRRHALLAMLETKLLGFKSLKDLYVNDENFKKAYDSCIVSANEGFF</sequence>
<reference evidence="10" key="1">
    <citation type="submission" date="2018-05" db="EMBL/GenBank/DDBJ databases">
        <title>Draft genome of Mucuna pruriens seed.</title>
        <authorList>
            <person name="Nnadi N.E."/>
            <person name="Vos R."/>
            <person name="Hasami M.H."/>
            <person name="Devisetty U.K."/>
            <person name="Aguiy J.C."/>
        </authorList>
    </citation>
    <scope>NUCLEOTIDE SEQUENCE [LARGE SCALE GENOMIC DNA]</scope>
    <source>
        <strain evidence="10">JCA_2017</strain>
    </source>
</reference>
<dbReference type="Proteomes" id="UP000257109">
    <property type="component" value="Unassembled WGS sequence"/>
</dbReference>
<dbReference type="Gene3D" id="3.10.10.10">
    <property type="entry name" value="HIV Type 1 Reverse Transcriptase, subunit A, domain 1"/>
    <property type="match status" value="1"/>
</dbReference>
<dbReference type="Gene3D" id="3.30.70.270">
    <property type="match status" value="2"/>
</dbReference>
<evidence type="ECO:0000256" key="4">
    <source>
        <dbReference type="ARBA" id="ARBA00022759"/>
    </source>
</evidence>
<accession>A0A371GQK6</accession>
<keyword evidence="7" id="KW-1133">Transmembrane helix</keyword>
<dbReference type="SUPFAM" id="SSF56672">
    <property type="entry name" value="DNA/RNA polymerases"/>
    <property type="match status" value="1"/>
</dbReference>
<dbReference type="InterPro" id="IPR000477">
    <property type="entry name" value="RT_dom"/>
</dbReference>
<dbReference type="GO" id="GO:0003964">
    <property type="term" value="F:RNA-directed DNA polymerase activity"/>
    <property type="evidence" value="ECO:0007669"/>
    <property type="project" value="UniProtKB-KW"/>
</dbReference>
<evidence type="ECO:0000313" key="10">
    <source>
        <dbReference type="EMBL" id="RDX92804.1"/>
    </source>
</evidence>
<feature type="domain" description="Reverse transcriptase" evidence="8">
    <location>
        <begin position="11"/>
        <end position="91"/>
    </location>
</feature>
<dbReference type="InterPro" id="IPR041373">
    <property type="entry name" value="RT_RNaseH"/>
</dbReference>
<evidence type="ECO:0000256" key="1">
    <source>
        <dbReference type="ARBA" id="ARBA00022679"/>
    </source>
</evidence>
<evidence type="ECO:0000259" key="8">
    <source>
        <dbReference type="Pfam" id="PF00078"/>
    </source>
</evidence>
<keyword evidence="1" id="KW-0808">Transferase</keyword>
<dbReference type="GO" id="GO:0004519">
    <property type="term" value="F:endonuclease activity"/>
    <property type="evidence" value="ECO:0007669"/>
    <property type="project" value="UniProtKB-KW"/>
</dbReference>
<gene>
    <name evidence="10" type="primary">pol</name>
    <name evidence="10" type="ORF">CR513_25014</name>
</gene>
<evidence type="ECO:0000259" key="9">
    <source>
        <dbReference type="Pfam" id="PF17917"/>
    </source>
</evidence>
<dbReference type="GO" id="GO:0016787">
    <property type="term" value="F:hydrolase activity"/>
    <property type="evidence" value="ECO:0007669"/>
    <property type="project" value="UniProtKB-KW"/>
</dbReference>
<keyword evidence="2" id="KW-0548">Nucleotidyltransferase</keyword>
<dbReference type="InterPro" id="IPR043128">
    <property type="entry name" value="Rev_trsase/Diguanyl_cyclase"/>
</dbReference>
<keyword evidence="4" id="KW-0255">Endonuclease</keyword>
<dbReference type="Pfam" id="PF17917">
    <property type="entry name" value="RT_RNaseH"/>
    <property type="match status" value="1"/>
</dbReference>
<dbReference type="InterPro" id="IPR043502">
    <property type="entry name" value="DNA/RNA_pol_sf"/>
</dbReference>
<dbReference type="AlphaFoldDB" id="A0A371GQK6"/>
<feature type="domain" description="Reverse transcriptase RNase H-like" evidence="9">
    <location>
        <begin position="197"/>
        <end position="248"/>
    </location>
</feature>
<evidence type="ECO:0000256" key="6">
    <source>
        <dbReference type="ARBA" id="ARBA00022918"/>
    </source>
</evidence>
<dbReference type="EMBL" id="QJKJ01004772">
    <property type="protein sequence ID" value="RDX92804.1"/>
    <property type="molecule type" value="Genomic_DNA"/>
</dbReference>
<evidence type="ECO:0000256" key="3">
    <source>
        <dbReference type="ARBA" id="ARBA00022722"/>
    </source>
</evidence>
<keyword evidence="3" id="KW-0540">Nuclease</keyword>
<evidence type="ECO:0000313" key="11">
    <source>
        <dbReference type="Proteomes" id="UP000257109"/>
    </source>
</evidence>
<comment type="caution">
    <text evidence="10">The sequence shown here is derived from an EMBL/GenBank/DDBJ whole genome shotgun (WGS) entry which is preliminary data.</text>
</comment>
<feature type="non-terminal residue" evidence="10">
    <location>
        <position position="312"/>
    </location>
</feature>
<keyword evidence="7" id="KW-0812">Transmembrane</keyword>
<feature type="transmembrane region" description="Helical" evidence="7">
    <location>
        <begin position="20"/>
        <end position="38"/>
    </location>
</feature>
<keyword evidence="7" id="KW-0472">Membrane</keyword>
<dbReference type="PANTHER" id="PTHR35046:SF9">
    <property type="entry name" value="RNA-DIRECTED DNA POLYMERASE"/>
    <property type="match status" value="1"/>
</dbReference>
<keyword evidence="5" id="KW-0378">Hydrolase</keyword>